<accession>A0A2P2QS41</accession>
<evidence type="ECO:0000256" key="1">
    <source>
        <dbReference type="SAM" id="MobiDB-lite"/>
    </source>
</evidence>
<protein>
    <submittedName>
        <fullName evidence="2">Uncharacterized protein</fullName>
    </submittedName>
</protein>
<organism evidence="2">
    <name type="scientific">Rhizophora mucronata</name>
    <name type="common">Asiatic mangrove</name>
    <dbReference type="NCBI Taxonomy" id="61149"/>
    <lineage>
        <taxon>Eukaryota</taxon>
        <taxon>Viridiplantae</taxon>
        <taxon>Streptophyta</taxon>
        <taxon>Embryophyta</taxon>
        <taxon>Tracheophyta</taxon>
        <taxon>Spermatophyta</taxon>
        <taxon>Magnoliopsida</taxon>
        <taxon>eudicotyledons</taxon>
        <taxon>Gunneridae</taxon>
        <taxon>Pentapetalae</taxon>
        <taxon>rosids</taxon>
        <taxon>fabids</taxon>
        <taxon>Malpighiales</taxon>
        <taxon>Rhizophoraceae</taxon>
        <taxon>Rhizophora</taxon>
    </lineage>
</organism>
<sequence>MMTQRHKLPQEHVHAQGSHNVASREGLNGRSITLIPPKRLFS</sequence>
<dbReference type="EMBL" id="GGEC01089271">
    <property type="protein sequence ID" value="MBX69755.1"/>
    <property type="molecule type" value="Transcribed_RNA"/>
</dbReference>
<feature type="region of interest" description="Disordered" evidence="1">
    <location>
        <begin position="1"/>
        <end position="42"/>
    </location>
</feature>
<name>A0A2P2QS41_RHIMU</name>
<reference evidence="2" key="1">
    <citation type="submission" date="2018-02" db="EMBL/GenBank/DDBJ databases">
        <title>Rhizophora mucronata_Transcriptome.</title>
        <authorList>
            <person name="Meera S.P."/>
            <person name="Sreeshan A."/>
            <person name="Augustine A."/>
        </authorList>
    </citation>
    <scope>NUCLEOTIDE SEQUENCE</scope>
    <source>
        <tissue evidence="2">Leaf</tissue>
    </source>
</reference>
<proteinExistence type="predicted"/>
<evidence type="ECO:0000313" key="2">
    <source>
        <dbReference type="EMBL" id="MBX69755.1"/>
    </source>
</evidence>
<dbReference type="AlphaFoldDB" id="A0A2P2QS41"/>